<proteinExistence type="inferred from homology"/>
<dbReference type="GO" id="GO:0005886">
    <property type="term" value="C:plasma membrane"/>
    <property type="evidence" value="ECO:0007669"/>
    <property type="project" value="UniProtKB-SubCell"/>
</dbReference>
<keyword evidence="6 9" id="KW-0812">Transmembrane</keyword>
<dbReference type="HAMAP" id="MF_00024">
    <property type="entry name" value="CobD_CbiB"/>
    <property type="match status" value="1"/>
</dbReference>
<dbReference type="AlphaFoldDB" id="A0A923LI16"/>
<keyword evidence="7 9" id="KW-1133">Transmembrane helix</keyword>
<keyword evidence="4 9" id="KW-1003">Cell membrane</keyword>
<dbReference type="InterPro" id="IPR004485">
    <property type="entry name" value="Cobalamin_biosynth_CobD/CbiB"/>
</dbReference>
<name>A0A923LI16_9FIRM</name>
<comment type="pathway">
    <text evidence="2 9">Cofactor biosynthesis; adenosylcobalamin biosynthesis.</text>
</comment>
<evidence type="ECO:0000256" key="9">
    <source>
        <dbReference type="HAMAP-Rule" id="MF_00024"/>
    </source>
</evidence>
<dbReference type="PANTHER" id="PTHR34308">
    <property type="entry name" value="COBALAMIN BIOSYNTHESIS PROTEIN CBIB"/>
    <property type="match status" value="1"/>
</dbReference>
<feature type="transmembrane region" description="Helical" evidence="9">
    <location>
        <begin position="304"/>
        <end position="327"/>
    </location>
</feature>
<dbReference type="GO" id="GO:0015420">
    <property type="term" value="F:ABC-type vitamin B12 transporter activity"/>
    <property type="evidence" value="ECO:0007669"/>
    <property type="project" value="UniProtKB-UniRule"/>
</dbReference>
<comment type="caution">
    <text evidence="9">Lacks conserved residue(s) required for the propagation of feature annotation.</text>
</comment>
<dbReference type="EMBL" id="JACOPF010000001">
    <property type="protein sequence ID" value="MBC5688404.1"/>
    <property type="molecule type" value="Genomic_DNA"/>
</dbReference>
<comment type="similarity">
    <text evidence="3 9">Belongs to the CobD/CbiB family.</text>
</comment>
<dbReference type="GO" id="GO:0048472">
    <property type="term" value="F:threonine-phosphate decarboxylase activity"/>
    <property type="evidence" value="ECO:0007669"/>
    <property type="project" value="InterPro"/>
</dbReference>
<evidence type="ECO:0000256" key="1">
    <source>
        <dbReference type="ARBA" id="ARBA00004651"/>
    </source>
</evidence>
<evidence type="ECO:0000313" key="11">
    <source>
        <dbReference type="Proteomes" id="UP000652477"/>
    </source>
</evidence>
<keyword evidence="8 9" id="KW-0472">Membrane</keyword>
<dbReference type="GO" id="GO:0009236">
    <property type="term" value="P:cobalamin biosynthetic process"/>
    <property type="evidence" value="ECO:0007669"/>
    <property type="project" value="UniProtKB-UniRule"/>
</dbReference>
<comment type="subcellular location">
    <subcellularLocation>
        <location evidence="1 9">Cell membrane</location>
        <topology evidence="1 9">Multi-pass membrane protein</topology>
    </subcellularLocation>
</comment>
<dbReference type="PANTHER" id="PTHR34308:SF1">
    <property type="entry name" value="COBALAMIN BIOSYNTHESIS PROTEIN CBIB"/>
    <property type="match status" value="1"/>
</dbReference>
<gene>
    <name evidence="9 10" type="primary">cobD</name>
    <name evidence="10" type="ORF">H8S37_05605</name>
</gene>
<feature type="transmembrane region" description="Helical" evidence="9">
    <location>
        <begin position="212"/>
        <end position="232"/>
    </location>
</feature>
<evidence type="ECO:0000256" key="5">
    <source>
        <dbReference type="ARBA" id="ARBA00022573"/>
    </source>
</evidence>
<feature type="transmembrane region" description="Helical" evidence="9">
    <location>
        <begin position="168"/>
        <end position="185"/>
    </location>
</feature>
<organism evidence="10 11">
    <name type="scientific">Mediterraneibacter hominis</name>
    <dbReference type="NCBI Taxonomy" id="2763054"/>
    <lineage>
        <taxon>Bacteria</taxon>
        <taxon>Bacillati</taxon>
        <taxon>Bacillota</taxon>
        <taxon>Clostridia</taxon>
        <taxon>Lachnospirales</taxon>
        <taxon>Lachnospiraceae</taxon>
        <taxon>Mediterraneibacter</taxon>
    </lineage>
</organism>
<dbReference type="NCBIfam" id="TIGR00380">
    <property type="entry name" value="cobal_cbiB"/>
    <property type="match status" value="1"/>
</dbReference>
<accession>A0A923LI16</accession>
<evidence type="ECO:0000256" key="4">
    <source>
        <dbReference type="ARBA" id="ARBA00022475"/>
    </source>
</evidence>
<keyword evidence="5 9" id="KW-0169">Cobalamin biosynthesis</keyword>
<evidence type="ECO:0000256" key="6">
    <source>
        <dbReference type="ARBA" id="ARBA00022692"/>
    </source>
</evidence>
<evidence type="ECO:0000256" key="3">
    <source>
        <dbReference type="ARBA" id="ARBA00006263"/>
    </source>
</evidence>
<protein>
    <recommendedName>
        <fullName evidence="9">Cobalamin biosynthesis protein CobD</fullName>
    </recommendedName>
</protein>
<evidence type="ECO:0000256" key="8">
    <source>
        <dbReference type="ARBA" id="ARBA00023136"/>
    </source>
</evidence>
<evidence type="ECO:0000256" key="2">
    <source>
        <dbReference type="ARBA" id="ARBA00004953"/>
    </source>
</evidence>
<dbReference type="Pfam" id="PF03186">
    <property type="entry name" value="CobD_Cbib"/>
    <property type="match status" value="1"/>
</dbReference>
<comment type="caution">
    <text evidence="10">The sequence shown here is derived from an EMBL/GenBank/DDBJ whole genome shotgun (WGS) entry which is preliminary data.</text>
</comment>
<dbReference type="RefSeq" id="WP_186875019.1">
    <property type="nucleotide sequence ID" value="NZ_JACOPF010000001.1"/>
</dbReference>
<comment type="function">
    <text evidence="9">Converts cobyric acid to cobinamide by the addition of aminopropanol on the F carboxylic group.</text>
</comment>
<reference evidence="10" key="1">
    <citation type="submission" date="2020-08" db="EMBL/GenBank/DDBJ databases">
        <title>Genome public.</title>
        <authorList>
            <person name="Liu C."/>
            <person name="Sun Q."/>
        </authorList>
    </citation>
    <scope>NUCLEOTIDE SEQUENCE</scope>
    <source>
        <strain evidence="10">NSJ-55</strain>
    </source>
</reference>
<sequence length="328" mass="36500">MVSLAACVAGFILDLRFGDPAWLYHPVRLIGMWISFLEKRVLCFCSRHEGEKKQKRALLLGGALLWVCVVTVSTAVPLLLLILAGKIHPFLRFGLETFWCWQLLAATSLRKESRKVYERLQEENLPEAKKAVSMIVGRDTENLDEKGVIKAAVETVAENTSDGEVAPLFYLLLGGVPFGFFYKAVNTMDSMVGYKNETYLYLGRIPARLDDVMNFLPARISAGLMIVAAFLLKMDGRNACAVYKKDRKKHASPNAGQTEAVCAGALDIELAGDAYYFGKLVHKETIGTAFRKPEPEDINRVGKLMYMTAILSLLLLGAAKACVLFFFW</sequence>
<evidence type="ECO:0000313" key="10">
    <source>
        <dbReference type="EMBL" id="MBC5688404.1"/>
    </source>
</evidence>
<feature type="transmembrane region" description="Helical" evidence="9">
    <location>
        <begin position="57"/>
        <end position="84"/>
    </location>
</feature>
<keyword evidence="11" id="KW-1185">Reference proteome</keyword>
<dbReference type="Proteomes" id="UP000652477">
    <property type="component" value="Unassembled WGS sequence"/>
</dbReference>
<evidence type="ECO:0000256" key="7">
    <source>
        <dbReference type="ARBA" id="ARBA00022989"/>
    </source>
</evidence>